<proteinExistence type="predicted"/>
<dbReference type="AlphaFoldDB" id="A0AAU9NEG3"/>
<gene>
    <name evidence="1" type="ORF">LVIROSA_LOCUS16141</name>
    <name evidence="2" type="ORF">LVIROSA_LOCUS22609</name>
</gene>
<dbReference type="EMBL" id="CAKMRJ010002627">
    <property type="protein sequence ID" value="CAH1429270.1"/>
    <property type="molecule type" value="Genomic_DNA"/>
</dbReference>
<evidence type="ECO:0000313" key="1">
    <source>
        <dbReference type="EMBL" id="CAH1429270.1"/>
    </source>
</evidence>
<evidence type="ECO:0000313" key="2">
    <source>
        <dbReference type="EMBL" id="CAH1436224.1"/>
    </source>
</evidence>
<sequence>MRYMLTMEQRNYLGLLLHLQPTQSVIHFVGEDGSLMLLDHLKPHKDGNNSNLSFLSIFYTNTRTYVGGGRLSQSRSYLRISTIVIYKDFNIIKKEHEFYRENRQSKSIQQGSGADATIF</sequence>
<comment type="caution">
    <text evidence="2">The sequence shown here is derived from an EMBL/GenBank/DDBJ whole genome shotgun (WGS) entry which is preliminary data.</text>
</comment>
<organism evidence="2 3">
    <name type="scientific">Lactuca virosa</name>
    <dbReference type="NCBI Taxonomy" id="75947"/>
    <lineage>
        <taxon>Eukaryota</taxon>
        <taxon>Viridiplantae</taxon>
        <taxon>Streptophyta</taxon>
        <taxon>Embryophyta</taxon>
        <taxon>Tracheophyta</taxon>
        <taxon>Spermatophyta</taxon>
        <taxon>Magnoliopsida</taxon>
        <taxon>eudicotyledons</taxon>
        <taxon>Gunneridae</taxon>
        <taxon>Pentapetalae</taxon>
        <taxon>asterids</taxon>
        <taxon>campanulids</taxon>
        <taxon>Asterales</taxon>
        <taxon>Asteraceae</taxon>
        <taxon>Cichorioideae</taxon>
        <taxon>Cichorieae</taxon>
        <taxon>Lactucinae</taxon>
        <taxon>Lactuca</taxon>
    </lineage>
</organism>
<evidence type="ECO:0000313" key="3">
    <source>
        <dbReference type="Proteomes" id="UP001157418"/>
    </source>
</evidence>
<dbReference type="EMBL" id="CAKMRJ010004445">
    <property type="protein sequence ID" value="CAH1436224.1"/>
    <property type="molecule type" value="Genomic_DNA"/>
</dbReference>
<protein>
    <submittedName>
        <fullName evidence="2">Uncharacterized protein</fullName>
    </submittedName>
</protein>
<dbReference type="Proteomes" id="UP001157418">
    <property type="component" value="Unassembled WGS sequence"/>
</dbReference>
<name>A0AAU9NEG3_9ASTR</name>
<keyword evidence="3" id="KW-1185">Reference proteome</keyword>
<accession>A0AAU9NEG3</accession>
<reference evidence="2 3" key="1">
    <citation type="submission" date="2022-01" db="EMBL/GenBank/DDBJ databases">
        <authorList>
            <person name="Xiong W."/>
            <person name="Schranz E."/>
        </authorList>
    </citation>
    <scope>NUCLEOTIDE SEQUENCE [LARGE SCALE GENOMIC DNA]</scope>
</reference>